<evidence type="ECO:0000256" key="1">
    <source>
        <dbReference type="SAM" id="SignalP"/>
    </source>
</evidence>
<dbReference type="Pfam" id="PF08881">
    <property type="entry name" value="CVNH"/>
    <property type="match status" value="1"/>
</dbReference>
<dbReference type="InterPro" id="IPR036673">
    <property type="entry name" value="Cyanovirin-N_sf"/>
</dbReference>
<feature type="domain" description="Cyanovirin-N" evidence="2">
    <location>
        <begin position="18"/>
        <end position="119"/>
    </location>
</feature>
<keyword evidence="4" id="KW-1185">Reference proteome</keyword>
<dbReference type="Proteomes" id="UP001373714">
    <property type="component" value="Unassembled WGS sequence"/>
</dbReference>
<comment type="caution">
    <text evidence="3">The sequence shown here is derived from an EMBL/GenBank/DDBJ whole genome shotgun (WGS) entry which is preliminary data.</text>
</comment>
<organism evidence="3 4">
    <name type="scientific">Orbilia blumenaviensis</name>
    <dbReference type="NCBI Taxonomy" id="1796055"/>
    <lineage>
        <taxon>Eukaryota</taxon>
        <taxon>Fungi</taxon>
        <taxon>Dikarya</taxon>
        <taxon>Ascomycota</taxon>
        <taxon>Pezizomycotina</taxon>
        <taxon>Orbiliomycetes</taxon>
        <taxon>Orbiliales</taxon>
        <taxon>Orbiliaceae</taxon>
        <taxon>Orbilia</taxon>
    </lineage>
</organism>
<protein>
    <recommendedName>
        <fullName evidence="2">Cyanovirin-N domain-containing protein</fullName>
    </recommendedName>
</protein>
<accession>A0AAV9UJV1</accession>
<evidence type="ECO:0000313" key="3">
    <source>
        <dbReference type="EMBL" id="KAK6342280.1"/>
    </source>
</evidence>
<dbReference type="Gene3D" id="2.30.60.10">
    <property type="entry name" value="Cyanovirin-N"/>
    <property type="match status" value="1"/>
</dbReference>
<dbReference type="SMART" id="SM01111">
    <property type="entry name" value="CVNH"/>
    <property type="match status" value="1"/>
</dbReference>
<reference evidence="3 4" key="1">
    <citation type="submission" date="2019-10" db="EMBL/GenBank/DDBJ databases">
        <authorList>
            <person name="Palmer J.M."/>
        </authorList>
    </citation>
    <scope>NUCLEOTIDE SEQUENCE [LARGE SCALE GENOMIC DNA]</scope>
    <source>
        <strain evidence="3 4">TWF730</strain>
    </source>
</reference>
<feature type="chain" id="PRO_5043664848" description="Cyanovirin-N domain-containing protein" evidence="1">
    <location>
        <begin position="17"/>
        <end position="121"/>
    </location>
</feature>
<proteinExistence type="predicted"/>
<sequence>MKITFLTLLAATTVYAGGFTSTCTNLYLISTAVGGVCKRINGSTNNSSVDANGHIGNSNGKLVRFSGGYKSSCRNCHISTGTSGKQFILSCECNSSNGWKATSIDINWFLSNQNGVLAWDK</sequence>
<gene>
    <name evidence="3" type="ORF">TWF730_001756</name>
</gene>
<dbReference type="SUPFAM" id="SSF51322">
    <property type="entry name" value="Cyanovirin-N"/>
    <property type="match status" value="1"/>
</dbReference>
<dbReference type="EMBL" id="JAVHNS010000010">
    <property type="protein sequence ID" value="KAK6342280.1"/>
    <property type="molecule type" value="Genomic_DNA"/>
</dbReference>
<evidence type="ECO:0000313" key="4">
    <source>
        <dbReference type="Proteomes" id="UP001373714"/>
    </source>
</evidence>
<name>A0AAV9UJV1_9PEZI</name>
<feature type="signal peptide" evidence="1">
    <location>
        <begin position="1"/>
        <end position="16"/>
    </location>
</feature>
<evidence type="ECO:0000259" key="2">
    <source>
        <dbReference type="SMART" id="SM01111"/>
    </source>
</evidence>
<keyword evidence="1" id="KW-0732">Signal</keyword>
<dbReference type="InterPro" id="IPR011058">
    <property type="entry name" value="Cyanovirin-N"/>
</dbReference>
<dbReference type="AlphaFoldDB" id="A0AAV9UJV1"/>